<evidence type="ECO:0000313" key="1">
    <source>
        <dbReference type="EMBL" id="GAA4033713.1"/>
    </source>
</evidence>
<proteinExistence type="predicted"/>
<comment type="caution">
    <text evidence="1">The sequence shown here is derived from an EMBL/GenBank/DDBJ whole genome shotgun (WGS) entry which is preliminary data.</text>
</comment>
<gene>
    <name evidence="1" type="ORF">GCM10022281_12040</name>
</gene>
<accession>A0ABP7TZP5</accession>
<reference evidence="2" key="1">
    <citation type="journal article" date="2019" name="Int. J. Syst. Evol. Microbiol.">
        <title>The Global Catalogue of Microorganisms (GCM) 10K type strain sequencing project: providing services to taxonomists for standard genome sequencing and annotation.</title>
        <authorList>
            <consortium name="The Broad Institute Genomics Platform"/>
            <consortium name="The Broad Institute Genome Sequencing Center for Infectious Disease"/>
            <person name="Wu L."/>
            <person name="Ma J."/>
        </authorList>
    </citation>
    <scope>NUCLEOTIDE SEQUENCE [LARGE SCALE GENOMIC DNA]</scope>
    <source>
        <strain evidence="2">JCM 17564</strain>
    </source>
</reference>
<dbReference type="RefSeq" id="WP_344696130.1">
    <property type="nucleotide sequence ID" value="NZ_BAABBR010000001.1"/>
</dbReference>
<evidence type="ECO:0000313" key="2">
    <source>
        <dbReference type="Proteomes" id="UP001424459"/>
    </source>
</evidence>
<sequence>MSNRVFLFALWCLAMLTASVAASYYAWSPFADGSRRSSSGFYGPTHK</sequence>
<organism evidence="1 2">
    <name type="scientific">Sphingomonas rosea</name>
    <dbReference type="NCBI Taxonomy" id="335605"/>
    <lineage>
        <taxon>Bacteria</taxon>
        <taxon>Pseudomonadati</taxon>
        <taxon>Pseudomonadota</taxon>
        <taxon>Alphaproteobacteria</taxon>
        <taxon>Sphingomonadales</taxon>
        <taxon>Sphingomonadaceae</taxon>
        <taxon>Sphingomonas</taxon>
    </lineage>
</organism>
<protein>
    <submittedName>
        <fullName evidence="1">Uncharacterized protein</fullName>
    </submittedName>
</protein>
<dbReference type="Proteomes" id="UP001424459">
    <property type="component" value="Unassembled WGS sequence"/>
</dbReference>
<name>A0ABP7TZP5_9SPHN</name>
<keyword evidence="2" id="KW-1185">Reference proteome</keyword>
<dbReference type="EMBL" id="BAABBR010000001">
    <property type="protein sequence ID" value="GAA4033713.1"/>
    <property type="molecule type" value="Genomic_DNA"/>
</dbReference>